<feature type="signal peptide" evidence="5">
    <location>
        <begin position="1"/>
        <end position="20"/>
    </location>
</feature>
<keyword evidence="4" id="KW-0186">Copper</keyword>
<gene>
    <name evidence="7" type="ORF">GCM10011354_15030</name>
</gene>
<dbReference type="PROSITE" id="PS51257">
    <property type="entry name" value="PROKAR_LIPOPROTEIN"/>
    <property type="match status" value="1"/>
</dbReference>
<dbReference type="OrthoDB" id="345021at2"/>
<keyword evidence="5" id="KW-0732">Signal</keyword>
<dbReference type="GO" id="GO:0009055">
    <property type="term" value="F:electron transfer activity"/>
    <property type="evidence" value="ECO:0007669"/>
    <property type="project" value="InterPro"/>
</dbReference>
<reference evidence="7" key="2">
    <citation type="submission" date="2020-09" db="EMBL/GenBank/DDBJ databases">
        <authorList>
            <person name="Sun Q."/>
            <person name="Zhou Y."/>
        </authorList>
    </citation>
    <scope>NUCLEOTIDE SEQUENCE</scope>
    <source>
        <strain evidence="7">CGMCC 1.14988</strain>
    </source>
</reference>
<protein>
    <recommendedName>
        <fullName evidence="6">Blue (type 1) copper domain-containing protein</fullName>
    </recommendedName>
</protein>
<dbReference type="Pfam" id="PF00127">
    <property type="entry name" value="Copper-bind"/>
    <property type="match status" value="1"/>
</dbReference>
<keyword evidence="2" id="KW-0479">Metal-binding</keyword>
<dbReference type="Gene3D" id="2.60.40.420">
    <property type="entry name" value="Cupredoxins - blue copper proteins"/>
    <property type="match status" value="1"/>
</dbReference>
<comment type="caution">
    <text evidence="7">The sequence shown here is derived from an EMBL/GenBank/DDBJ whole genome shotgun (WGS) entry which is preliminary data.</text>
</comment>
<evidence type="ECO:0000256" key="4">
    <source>
        <dbReference type="ARBA" id="ARBA00023008"/>
    </source>
</evidence>
<feature type="chain" id="PRO_5038558806" description="Blue (type 1) copper domain-containing protein" evidence="5">
    <location>
        <begin position="21"/>
        <end position="130"/>
    </location>
</feature>
<sequence length="130" mass="13078">MSRLRPSHLLVAAAASVGLAACGGAGPDTTPAASAAAADFADADLVLVAGDMFYEDPPATLAAGTYVIGIDNQGRAPHDVVLDRGIGQVAYAGGGEQDAGEIALEPGDYVVYCSIPGHRSSGMEFDLTVE</sequence>
<dbReference type="EMBL" id="BMHA01000005">
    <property type="protein sequence ID" value="GGI05627.1"/>
    <property type="molecule type" value="Genomic_DNA"/>
</dbReference>
<evidence type="ECO:0000259" key="6">
    <source>
        <dbReference type="Pfam" id="PF00127"/>
    </source>
</evidence>
<dbReference type="GO" id="GO:0005507">
    <property type="term" value="F:copper ion binding"/>
    <property type="evidence" value="ECO:0007669"/>
    <property type="project" value="InterPro"/>
</dbReference>
<evidence type="ECO:0000256" key="1">
    <source>
        <dbReference type="ARBA" id="ARBA00022448"/>
    </source>
</evidence>
<reference evidence="7" key="1">
    <citation type="journal article" date="2014" name="Int. J. Syst. Evol. Microbiol.">
        <title>Complete genome sequence of Corynebacterium casei LMG S-19264T (=DSM 44701T), isolated from a smear-ripened cheese.</title>
        <authorList>
            <consortium name="US DOE Joint Genome Institute (JGI-PGF)"/>
            <person name="Walter F."/>
            <person name="Albersmeier A."/>
            <person name="Kalinowski J."/>
            <person name="Ruckert C."/>
        </authorList>
    </citation>
    <scope>NUCLEOTIDE SEQUENCE</scope>
    <source>
        <strain evidence="7">CGMCC 1.14988</strain>
    </source>
</reference>
<evidence type="ECO:0000256" key="5">
    <source>
        <dbReference type="SAM" id="SignalP"/>
    </source>
</evidence>
<feature type="domain" description="Blue (type 1) copper" evidence="6">
    <location>
        <begin position="49"/>
        <end position="130"/>
    </location>
</feature>
<keyword evidence="8" id="KW-1185">Reference proteome</keyword>
<dbReference type="InterPro" id="IPR008972">
    <property type="entry name" value="Cupredoxin"/>
</dbReference>
<dbReference type="PROSITE" id="PS00079">
    <property type="entry name" value="MULTICOPPER_OXIDASE1"/>
    <property type="match status" value="1"/>
</dbReference>
<dbReference type="AlphaFoldDB" id="A0A8J3ETH5"/>
<dbReference type="PROSITE" id="PS00196">
    <property type="entry name" value="COPPER_BLUE"/>
    <property type="match status" value="1"/>
</dbReference>
<name>A0A8J3ETH5_9ACTN</name>
<evidence type="ECO:0000256" key="2">
    <source>
        <dbReference type="ARBA" id="ARBA00022723"/>
    </source>
</evidence>
<dbReference type="SUPFAM" id="SSF49503">
    <property type="entry name" value="Cupredoxins"/>
    <property type="match status" value="1"/>
</dbReference>
<evidence type="ECO:0000313" key="8">
    <source>
        <dbReference type="Proteomes" id="UP000650511"/>
    </source>
</evidence>
<dbReference type="InterPro" id="IPR033138">
    <property type="entry name" value="Cu_oxidase_CS"/>
</dbReference>
<keyword evidence="3" id="KW-0249">Electron transport</keyword>
<dbReference type="RefSeq" id="WP_130648474.1">
    <property type="nucleotide sequence ID" value="NZ_BMHA01000005.1"/>
</dbReference>
<dbReference type="Proteomes" id="UP000650511">
    <property type="component" value="Unassembled WGS sequence"/>
</dbReference>
<dbReference type="InterPro" id="IPR000923">
    <property type="entry name" value="BlueCu_1"/>
</dbReference>
<evidence type="ECO:0000313" key="7">
    <source>
        <dbReference type="EMBL" id="GGI05627.1"/>
    </source>
</evidence>
<keyword evidence="1" id="KW-0813">Transport</keyword>
<organism evidence="7 8">
    <name type="scientific">Egicoccus halophilus</name>
    <dbReference type="NCBI Taxonomy" id="1670830"/>
    <lineage>
        <taxon>Bacteria</taxon>
        <taxon>Bacillati</taxon>
        <taxon>Actinomycetota</taxon>
        <taxon>Nitriliruptoria</taxon>
        <taxon>Egicoccales</taxon>
        <taxon>Egicoccaceae</taxon>
        <taxon>Egicoccus</taxon>
    </lineage>
</organism>
<proteinExistence type="predicted"/>
<accession>A0A8J3ETH5</accession>
<dbReference type="InterPro" id="IPR028871">
    <property type="entry name" value="BlueCu_1_BS"/>
</dbReference>
<evidence type="ECO:0000256" key="3">
    <source>
        <dbReference type="ARBA" id="ARBA00022982"/>
    </source>
</evidence>